<organism evidence="3 4">
    <name type="scientific">Gordonia westfalica</name>
    <dbReference type="NCBI Taxonomy" id="158898"/>
    <lineage>
        <taxon>Bacteria</taxon>
        <taxon>Bacillati</taxon>
        <taxon>Actinomycetota</taxon>
        <taxon>Actinomycetes</taxon>
        <taxon>Mycobacteriales</taxon>
        <taxon>Gordoniaceae</taxon>
        <taxon>Gordonia</taxon>
    </lineage>
</organism>
<reference evidence="2 5" key="2">
    <citation type="submission" date="2023-08" db="EMBL/GenBank/DDBJ databases">
        <title>Bioegradation of LLDPE and BLDPE plastic by marine bacteria from coast plastic debris.</title>
        <authorList>
            <person name="Rong Z."/>
        </authorList>
    </citation>
    <scope>NUCLEOTIDE SEQUENCE [LARGE SCALE GENOMIC DNA]</scope>
    <source>
        <strain evidence="2 5">Z-2</strain>
    </source>
</reference>
<sequence>MHDVIVLYNHPEDPEAFDAHYTGTHIRLAEALPDLVEFAWGKTTAEGEQAPYYLVARMTYPDAETAGESFASPAGVASVEDLANFAGAGVTVLHVPRLAAGEPK</sequence>
<dbReference type="SUPFAM" id="SSF54909">
    <property type="entry name" value="Dimeric alpha+beta barrel"/>
    <property type="match status" value="1"/>
</dbReference>
<dbReference type="NCBIfam" id="TIGR02118">
    <property type="entry name" value="EthD family reductase"/>
    <property type="match status" value="1"/>
</dbReference>
<reference evidence="3 4" key="1">
    <citation type="submission" date="2016-10" db="EMBL/GenBank/DDBJ databases">
        <authorList>
            <person name="de Groot N.N."/>
        </authorList>
    </citation>
    <scope>NUCLEOTIDE SEQUENCE [LARGE SCALE GENOMIC DNA]</scope>
    <source>
        <strain evidence="3 4">DSM 44215</strain>
    </source>
</reference>
<dbReference type="InterPro" id="IPR009799">
    <property type="entry name" value="EthD_dom"/>
</dbReference>
<protein>
    <submittedName>
        <fullName evidence="2">EthD family reductase</fullName>
    </submittedName>
</protein>
<name>A0A1H2KX18_9ACTN</name>
<evidence type="ECO:0000313" key="4">
    <source>
        <dbReference type="Proteomes" id="UP000183180"/>
    </source>
</evidence>
<evidence type="ECO:0000259" key="1">
    <source>
        <dbReference type="Pfam" id="PF07110"/>
    </source>
</evidence>
<dbReference type="Proteomes" id="UP000183180">
    <property type="component" value="Unassembled WGS sequence"/>
</dbReference>
<dbReference type="RefSeq" id="WP_074852433.1">
    <property type="nucleotide sequence ID" value="NZ_FNLM01000034.1"/>
</dbReference>
<dbReference type="OrthoDB" id="5294870at2"/>
<dbReference type="GO" id="GO:0016491">
    <property type="term" value="F:oxidoreductase activity"/>
    <property type="evidence" value="ECO:0007669"/>
    <property type="project" value="InterPro"/>
</dbReference>
<gene>
    <name evidence="2" type="ORF">RD149_06450</name>
    <name evidence="3" type="ORF">SAMN04488548_1343923</name>
</gene>
<dbReference type="STRING" id="158898.SAMN04488548_1343923"/>
<evidence type="ECO:0000313" key="3">
    <source>
        <dbReference type="EMBL" id="SDU73239.1"/>
    </source>
</evidence>
<dbReference type="Proteomes" id="UP001265083">
    <property type="component" value="Unassembled WGS sequence"/>
</dbReference>
<dbReference type="AlphaFoldDB" id="A0A1H2KX18"/>
<dbReference type="Pfam" id="PF07110">
    <property type="entry name" value="EthD"/>
    <property type="match status" value="1"/>
</dbReference>
<proteinExistence type="predicted"/>
<accession>A0A1H2KX18</accession>
<dbReference type="EMBL" id="FNLM01000034">
    <property type="protein sequence ID" value="SDU73239.1"/>
    <property type="molecule type" value="Genomic_DNA"/>
</dbReference>
<dbReference type="InterPro" id="IPR011008">
    <property type="entry name" value="Dimeric_a/b-barrel"/>
</dbReference>
<evidence type="ECO:0000313" key="2">
    <source>
        <dbReference type="EMBL" id="MDS1113404.1"/>
    </source>
</evidence>
<feature type="domain" description="EthD" evidence="1">
    <location>
        <begin position="10"/>
        <end position="87"/>
    </location>
</feature>
<dbReference type="Gene3D" id="3.30.70.100">
    <property type="match status" value="1"/>
</dbReference>
<evidence type="ECO:0000313" key="5">
    <source>
        <dbReference type="Proteomes" id="UP001265083"/>
    </source>
</evidence>
<keyword evidence="5" id="KW-1185">Reference proteome</keyword>
<dbReference type="EMBL" id="JAVLUS010000004">
    <property type="protein sequence ID" value="MDS1113404.1"/>
    <property type="molecule type" value="Genomic_DNA"/>
</dbReference>